<evidence type="ECO:0000256" key="1">
    <source>
        <dbReference type="ARBA" id="ARBA00022614"/>
    </source>
</evidence>
<dbReference type="InterPro" id="IPR032675">
    <property type="entry name" value="LRR_dom_sf"/>
</dbReference>
<evidence type="ECO:0000256" key="3">
    <source>
        <dbReference type="SAM" id="MobiDB-lite"/>
    </source>
</evidence>
<dbReference type="SMART" id="SM00365">
    <property type="entry name" value="LRR_SD22"/>
    <property type="match status" value="4"/>
</dbReference>
<dbReference type="GO" id="GO:0005737">
    <property type="term" value="C:cytoplasm"/>
    <property type="evidence" value="ECO:0007669"/>
    <property type="project" value="TreeGrafter"/>
</dbReference>
<gene>
    <name evidence="4" type="ORF">QJS04_geneDACA003221</name>
</gene>
<proteinExistence type="predicted"/>
<dbReference type="SUPFAM" id="SSF52075">
    <property type="entry name" value="Outer arm dynein light chain 1"/>
    <property type="match status" value="1"/>
</dbReference>
<dbReference type="Gene3D" id="3.80.10.10">
    <property type="entry name" value="Ribonuclease Inhibitor"/>
    <property type="match status" value="2"/>
</dbReference>
<feature type="region of interest" description="Disordered" evidence="3">
    <location>
        <begin position="655"/>
        <end position="690"/>
    </location>
</feature>
<keyword evidence="2" id="KW-0677">Repeat</keyword>
<accession>A0AAV9BU60</accession>
<dbReference type="SMART" id="SM00369">
    <property type="entry name" value="LRR_TYP"/>
    <property type="match status" value="3"/>
</dbReference>
<keyword evidence="5" id="KW-1185">Reference proteome</keyword>
<dbReference type="PANTHER" id="PTHR15454:SF7">
    <property type="entry name" value="OS07G0106100 PROTEIN"/>
    <property type="match status" value="1"/>
</dbReference>
<dbReference type="PROSITE" id="PS51450">
    <property type="entry name" value="LRR"/>
    <property type="match status" value="5"/>
</dbReference>
<dbReference type="Proteomes" id="UP001179952">
    <property type="component" value="Unassembled WGS sequence"/>
</dbReference>
<reference evidence="4" key="2">
    <citation type="submission" date="2023-06" db="EMBL/GenBank/DDBJ databases">
        <authorList>
            <person name="Ma L."/>
            <person name="Liu K.-W."/>
            <person name="Li Z."/>
            <person name="Hsiao Y.-Y."/>
            <person name="Qi Y."/>
            <person name="Fu T."/>
            <person name="Tang G."/>
            <person name="Zhang D."/>
            <person name="Sun W.-H."/>
            <person name="Liu D.-K."/>
            <person name="Li Y."/>
            <person name="Chen G.-Z."/>
            <person name="Liu X.-D."/>
            <person name="Liao X.-Y."/>
            <person name="Jiang Y.-T."/>
            <person name="Yu X."/>
            <person name="Hao Y."/>
            <person name="Huang J."/>
            <person name="Zhao X.-W."/>
            <person name="Ke S."/>
            <person name="Chen Y.-Y."/>
            <person name="Wu W.-L."/>
            <person name="Hsu J.-L."/>
            <person name="Lin Y.-F."/>
            <person name="Huang M.-D."/>
            <person name="Li C.-Y."/>
            <person name="Huang L."/>
            <person name="Wang Z.-W."/>
            <person name="Zhao X."/>
            <person name="Zhong W.-Y."/>
            <person name="Peng D.-H."/>
            <person name="Ahmad S."/>
            <person name="Lan S."/>
            <person name="Zhang J.-S."/>
            <person name="Tsai W.-C."/>
            <person name="Van De Peer Y."/>
            <person name="Liu Z.-J."/>
        </authorList>
    </citation>
    <scope>NUCLEOTIDE SEQUENCE</scope>
    <source>
        <strain evidence="4">SCP</strain>
        <tissue evidence="4">Leaves</tissue>
    </source>
</reference>
<protein>
    <submittedName>
        <fullName evidence="4">Uncharacterized protein</fullName>
    </submittedName>
</protein>
<evidence type="ECO:0000313" key="4">
    <source>
        <dbReference type="EMBL" id="KAK1279872.1"/>
    </source>
</evidence>
<dbReference type="FunFam" id="3.80.10.10:FF:000320">
    <property type="entry name" value="Protein phosphatase 1 regulatory subunit pprA"/>
    <property type="match status" value="1"/>
</dbReference>
<comment type="caution">
    <text evidence="4">The sequence shown here is derived from an EMBL/GenBank/DDBJ whole genome shotgun (WGS) entry which is preliminary data.</text>
</comment>
<dbReference type="InterPro" id="IPR003591">
    <property type="entry name" value="Leu-rich_rpt_typical-subtyp"/>
</dbReference>
<dbReference type="Pfam" id="PF14580">
    <property type="entry name" value="LRR_9"/>
    <property type="match status" value="1"/>
</dbReference>
<dbReference type="EMBL" id="JAUJYN010000001">
    <property type="protein sequence ID" value="KAK1279872.1"/>
    <property type="molecule type" value="Genomic_DNA"/>
</dbReference>
<evidence type="ECO:0000256" key="2">
    <source>
        <dbReference type="ARBA" id="ARBA00022737"/>
    </source>
</evidence>
<dbReference type="AlphaFoldDB" id="A0AAV9BU60"/>
<evidence type="ECO:0000313" key="5">
    <source>
        <dbReference type="Proteomes" id="UP001179952"/>
    </source>
</evidence>
<name>A0AAV9BU60_ACOGR</name>
<sequence length="711" mass="78681">MVKFSCFTTHIPYHKSKKSVQQSVVEMHKELKLSQDQTPVLQSGFEISNPPHLRTGDKYIPGDSPDKITSPLSFDGCWKSEELNGNSYSEDTEEGLRTISLKKSQSLGSGLDREGRISCGIDMEDETDRGLSANDSHEMIHDRIFEAFDGTSPQELHNLKEMMEDHGVVHNEHLFSIEDLNHSIEGSHQDFGAEQSVDHLVHSGDGTPRTPPAIAKSHSSPNFRAFPAIPDVGSPSHQSMVARSRFFDDLCTPHAKRVEHTSGDEGVCLGMTYHKLRDESFNEEIPPTPNLFGNFSLSRVVSIEDCLNLHRSCQSDEAANQEGVFGGEDRLENQLTDGCDSHNIDDSVNDWSVPRRNSVDTGKTVQQEPYVERLDELSHKNSNIRRIEEWISQIDFGNCSPVRECGECSSSVTKMKKETHLVTDAASAKLTAKVSPGMEGAYKYISSLTAVSTSAHMANLGLVAIPFLSMFVSLRELNLSGNSILRITSGALPRGLHTLNLSKNSISTIEGLRELTRLRVLDLSYNRIFRIGHGLASCCSLKELYLAGNKISEVEGLHRLLKLNVLDLRSNKISTTKCLGQLAANYGSLHAINLEGNPAQRNVGDEQLKKYLVSLLPKLVYYNKQIIRVGSSKEVVVDRAHQFDRGLKSEYKHARKGNASIAHKPVTSRGRHGRVLPPTGPKGNHLSGGSRLLSLREFNMPRSMSEGTLLS</sequence>
<dbReference type="InterPro" id="IPR001611">
    <property type="entry name" value="Leu-rich_rpt"/>
</dbReference>
<organism evidence="4 5">
    <name type="scientific">Acorus gramineus</name>
    <name type="common">Dwarf sweet flag</name>
    <dbReference type="NCBI Taxonomy" id="55184"/>
    <lineage>
        <taxon>Eukaryota</taxon>
        <taxon>Viridiplantae</taxon>
        <taxon>Streptophyta</taxon>
        <taxon>Embryophyta</taxon>
        <taxon>Tracheophyta</taxon>
        <taxon>Spermatophyta</taxon>
        <taxon>Magnoliopsida</taxon>
        <taxon>Liliopsida</taxon>
        <taxon>Acoraceae</taxon>
        <taxon>Acorus</taxon>
    </lineage>
</organism>
<keyword evidence="1" id="KW-0433">Leucine-rich repeat</keyword>
<dbReference type="PANTHER" id="PTHR15454">
    <property type="entry name" value="NISCHARIN RELATED"/>
    <property type="match status" value="1"/>
</dbReference>
<reference evidence="4" key="1">
    <citation type="journal article" date="2023" name="Nat. Commun.">
        <title>Diploid and tetraploid genomes of Acorus and the evolution of monocots.</title>
        <authorList>
            <person name="Ma L."/>
            <person name="Liu K.W."/>
            <person name="Li Z."/>
            <person name="Hsiao Y.Y."/>
            <person name="Qi Y."/>
            <person name="Fu T."/>
            <person name="Tang G.D."/>
            <person name="Zhang D."/>
            <person name="Sun W.H."/>
            <person name="Liu D.K."/>
            <person name="Li Y."/>
            <person name="Chen G.Z."/>
            <person name="Liu X.D."/>
            <person name="Liao X.Y."/>
            <person name="Jiang Y.T."/>
            <person name="Yu X."/>
            <person name="Hao Y."/>
            <person name="Huang J."/>
            <person name="Zhao X.W."/>
            <person name="Ke S."/>
            <person name="Chen Y.Y."/>
            <person name="Wu W.L."/>
            <person name="Hsu J.L."/>
            <person name="Lin Y.F."/>
            <person name="Huang M.D."/>
            <person name="Li C.Y."/>
            <person name="Huang L."/>
            <person name="Wang Z.W."/>
            <person name="Zhao X."/>
            <person name="Zhong W.Y."/>
            <person name="Peng D.H."/>
            <person name="Ahmad S."/>
            <person name="Lan S."/>
            <person name="Zhang J.S."/>
            <person name="Tsai W.C."/>
            <person name="Van de Peer Y."/>
            <person name="Liu Z.J."/>
        </authorList>
    </citation>
    <scope>NUCLEOTIDE SEQUENCE</scope>
    <source>
        <strain evidence="4">SCP</strain>
    </source>
</reference>